<dbReference type="AlphaFoldDB" id="A0A843UZE4"/>
<feature type="non-terminal residue" evidence="1">
    <location>
        <position position="1"/>
    </location>
</feature>
<dbReference type="PANTHER" id="PTHR22762:SF120">
    <property type="entry name" value="HETEROGLYCAN GLUCOSIDASE 1"/>
    <property type="match status" value="1"/>
</dbReference>
<dbReference type="Proteomes" id="UP000652761">
    <property type="component" value="Unassembled WGS sequence"/>
</dbReference>
<reference evidence="1" key="1">
    <citation type="submission" date="2017-07" db="EMBL/GenBank/DDBJ databases">
        <title>Taro Niue Genome Assembly and Annotation.</title>
        <authorList>
            <person name="Atibalentja N."/>
            <person name="Keating K."/>
            <person name="Fields C.J."/>
        </authorList>
    </citation>
    <scope>NUCLEOTIDE SEQUENCE</scope>
    <source>
        <strain evidence="1">Niue_2</strain>
        <tissue evidence="1">Leaf</tissue>
    </source>
</reference>
<proteinExistence type="predicted"/>
<dbReference type="PANTHER" id="PTHR22762">
    <property type="entry name" value="ALPHA-GLUCOSIDASE"/>
    <property type="match status" value="1"/>
</dbReference>
<evidence type="ECO:0000313" key="1">
    <source>
        <dbReference type="EMBL" id="MQL91502.1"/>
    </source>
</evidence>
<keyword evidence="2" id="KW-1185">Reference proteome</keyword>
<accession>A0A843UZE4</accession>
<dbReference type="Gene3D" id="3.20.20.80">
    <property type="entry name" value="Glycosidases"/>
    <property type="match status" value="1"/>
</dbReference>
<sequence>MKQVILKLILLIMNHGPLVKRFVLIHKCPSEDVCRLALLRRYRFISHIYTLFYMAHQRGTPIVAPNFFADSKDPRLRFVENCFLLGPLLVCARYC</sequence>
<name>A0A843UZE4_COLES</name>
<evidence type="ECO:0000313" key="2">
    <source>
        <dbReference type="Proteomes" id="UP000652761"/>
    </source>
</evidence>
<dbReference type="EMBL" id="NMUH01001347">
    <property type="protein sequence ID" value="MQL91502.1"/>
    <property type="molecule type" value="Genomic_DNA"/>
</dbReference>
<comment type="caution">
    <text evidence="1">The sequence shown here is derived from an EMBL/GenBank/DDBJ whole genome shotgun (WGS) entry which is preliminary data.</text>
</comment>
<protein>
    <submittedName>
        <fullName evidence="1">Uncharacterized protein</fullName>
    </submittedName>
</protein>
<organism evidence="1 2">
    <name type="scientific">Colocasia esculenta</name>
    <name type="common">Wild taro</name>
    <name type="synonym">Arum esculentum</name>
    <dbReference type="NCBI Taxonomy" id="4460"/>
    <lineage>
        <taxon>Eukaryota</taxon>
        <taxon>Viridiplantae</taxon>
        <taxon>Streptophyta</taxon>
        <taxon>Embryophyta</taxon>
        <taxon>Tracheophyta</taxon>
        <taxon>Spermatophyta</taxon>
        <taxon>Magnoliopsida</taxon>
        <taxon>Liliopsida</taxon>
        <taxon>Araceae</taxon>
        <taxon>Aroideae</taxon>
        <taxon>Colocasieae</taxon>
        <taxon>Colocasia</taxon>
    </lineage>
</organism>
<gene>
    <name evidence="1" type="ORF">Taro_024113</name>
</gene>
<dbReference type="GO" id="GO:0004553">
    <property type="term" value="F:hydrolase activity, hydrolyzing O-glycosyl compounds"/>
    <property type="evidence" value="ECO:0007669"/>
    <property type="project" value="TreeGrafter"/>
</dbReference>
<dbReference type="OrthoDB" id="1334205at2759"/>